<dbReference type="SUPFAM" id="SSF56935">
    <property type="entry name" value="Porins"/>
    <property type="match status" value="1"/>
</dbReference>
<sequence>MPIVNATIILKSDIDSSTILAYDTTNLQGYYEIIIPNKLSSFIIEITSLGFKSAILTFNDFDFKRLYVNDVSLDASETKLEEIFIKAEKAAVLVKNDTTVYNPEKFKDGSERTVEDLIGKLPGLAVKENGKITFKGKEVESVLLDGDNLFDSNYTIGTKNIDVDMVDTLEAIENYIENPLLHGIATTDAIAINLVLRKGKTDFSSTSNVGLGIENRADLNSNILGISKRLKSFATFSFNNIGVENSPYNYFSSNNFSLEDSNETDFKMDRLIDTGSLNPDLEDERTRINNNAFASLNSIFNISDRIGTKVNFDYKNDILSRNILNETNFESTENSSGFIENQSFEKKPELYNVKVGITYKLSDTELLEVDTKFKNEDIDSDIDFFINDVKQNSEVRTRFQQFKTASKYTKKVSRSSAVTSSFKYNNASLNESLFLSPDFRFDNNISSNQLVNSTIDHFKFDTNYLKSNDSYNFKLGVGYDSRKSDFESLLTEGSGVNISNNDFVFRIQNPWVEGNMNFKWYKFNFNSTLRVGYLSQFLETRAISNEKIKKNKFQFFPRFKIGYNINKKSSIDFNANYIEKSTNELYLFENPIFTSNRFAIKNKPSLENIKSLTTDIMFHYNNFVDLFQFNLGASYVTNYNNFFSLIDIDNQFIVNTREVRGISFDTFLIVTGLDKYASFMKSNVRLNVSYGINFFENIVDNSDIRENESYIGRADLNIKTGFLGIINFQNNVKYSNVLFFLNNNDRFEFSSFQNKTSFFLRPYKRLFFETSVNYFKPDIDRKEDFVFIDSELRLTTKSGDVDYSLISKNITPNKSIFSRTSVTDFSTTFYSYEIQEPYILFSVRFKI</sequence>
<protein>
    <recommendedName>
        <fullName evidence="3">TonB-dependent receptor</fullName>
    </recommendedName>
</protein>
<accession>A0A5J4FWF0</accession>
<keyword evidence="2" id="KW-1185">Reference proteome</keyword>
<evidence type="ECO:0000313" key="2">
    <source>
        <dbReference type="Proteomes" id="UP000326994"/>
    </source>
</evidence>
<evidence type="ECO:0000313" key="1">
    <source>
        <dbReference type="EMBL" id="GEQ85578.1"/>
    </source>
</evidence>
<proteinExistence type="predicted"/>
<dbReference type="Proteomes" id="UP000326994">
    <property type="component" value="Unassembled WGS sequence"/>
</dbReference>
<name>A0A5J4FWF0_9FLAO</name>
<gene>
    <name evidence="1" type="ORF">ULMS_10860</name>
</gene>
<dbReference type="EMBL" id="BKCF01000001">
    <property type="protein sequence ID" value="GEQ85578.1"/>
    <property type="molecule type" value="Genomic_DNA"/>
</dbReference>
<comment type="caution">
    <text evidence="1">The sequence shown here is derived from an EMBL/GenBank/DDBJ whole genome shotgun (WGS) entry which is preliminary data.</text>
</comment>
<organism evidence="1 2">
    <name type="scientific">Patiriisocius marinistellae</name>
    <dbReference type="NCBI Taxonomy" id="2494560"/>
    <lineage>
        <taxon>Bacteria</taxon>
        <taxon>Pseudomonadati</taxon>
        <taxon>Bacteroidota</taxon>
        <taxon>Flavobacteriia</taxon>
        <taxon>Flavobacteriales</taxon>
        <taxon>Flavobacteriaceae</taxon>
        <taxon>Patiriisocius</taxon>
    </lineage>
</organism>
<reference evidence="1 2" key="1">
    <citation type="submission" date="2019-08" db="EMBL/GenBank/DDBJ databases">
        <title>Ulvibacter marinistellae sp. nov., isolated from a starfish, Patiria pectinifera.</title>
        <authorList>
            <person name="Kawano K."/>
            <person name="Ushijima N."/>
            <person name="Kihara M."/>
            <person name="Itoh H."/>
        </authorList>
    </citation>
    <scope>NUCLEOTIDE SEQUENCE [LARGE SCALE GENOMIC DNA]</scope>
    <source>
        <strain evidence="1 2">KK4</strain>
    </source>
</reference>
<dbReference type="AlphaFoldDB" id="A0A5J4FWF0"/>
<evidence type="ECO:0008006" key="3">
    <source>
        <dbReference type="Google" id="ProtNLM"/>
    </source>
</evidence>